<dbReference type="PANTHER" id="PTHR37162">
    <property type="entry name" value="HAT FAMILY DIMERISATION DOMAINCONTAINING PROTEIN-RELATED"/>
    <property type="match status" value="1"/>
</dbReference>
<sequence>MVANFIAQVLGKHQLKFKNLVSFCADNAPVNFGGSQLAGPNNVFKKLQEKKRDLIPVGCPALIMHNATQKAADRFPIDIEAIVFKLASYFQCSTCQHENYKEICKFLEVNYETIPSHGPTRWLTLGKVIKRVIRLKGDRPIIDRVLKLWDPLTALFTSKDKSPRILEEFFSLDESLPVLQFLHSVLGVFEKPLFLLQKSKGLLPELIDIVNSFKQQLNERKTRKFFGASTRVSLQRLDRQVEVSLGLSFLEFYTTVIKYIDKWFRVEFMPTNISWIMLSKRSVDYYEIVEMAGQVAPDIAKLDALFNEVAELNHMLQQIPDEIFDGDTAEMKWQKIFKDNNMLPCLYKLVSIILSIQVANSSVERVFSLCSAQWTDVRNLLKVDTVKALLQVRVNYDIDCAGMYYLLMKNSQLRKNIQGGEK</sequence>
<dbReference type="PANTHER" id="PTHR37162:SF1">
    <property type="entry name" value="BED-TYPE DOMAIN-CONTAINING PROTEIN"/>
    <property type="match status" value="1"/>
</dbReference>
<dbReference type="AlphaFoldDB" id="A0A914W3B5"/>
<proteinExistence type="predicted"/>
<dbReference type="GO" id="GO:0046983">
    <property type="term" value="F:protein dimerization activity"/>
    <property type="evidence" value="ECO:0007669"/>
    <property type="project" value="InterPro"/>
</dbReference>
<dbReference type="SUPFAM" id="SSF53098">
    <property type="entry name" value="Ribonuclease H-like"/>
    <property type="match status" value="1"/>
</dbReference>
<dbReference type="InterPro" id="IPR008906">
    <property type="entry name" value="HATC_C_dom"/>
</dbReference>
<protein>
    <submittedName>
        <fullName evidence="3">HAT C-terminal dimerisation domain-containing protein</fullName>
    </submittedName>
</protein>
<dbReference type="Pfam" id="PF05699">
    <property type="entry name" value="Dimer_Tnp_hAT"/>
    <property type="match status" value="1"/>
</dbReference>
<keyword evidence="2" id="KW-1185">Reference proteome</keyword>
<dbReference type="InterPro" id="IPR012337">
    <property type="entry name" value="RNaseH-like_sf"/>
</dbReference>
<dbReference type="WBParaSite" id="PSAMB.scaffold3041size19924.g20098.t1">
    <property type="protein sequence ID" value="PSAMB.scaffold3041size19924.g20098.t1"/>
    <property type="gene ID" value="PSAMB.scaffold3041size19924.g20098"/>
</dbReference>
<organism evidence="2 3">
    <name type="scientific">Plectus sambesii</name>
    <dbReference type="NCBI Taxonomy" id="2011161"/>
    <lineage>
        <taxon>Eukaryota</taxon>
        <taxon>Metazoa</taxon>
        <taxon>Ecdysozoa</taxon>
        <taxon>Nematoda</taxon>
        <taxon>Chromadorea</taxon>
        <taxon>Plectida</taxon>
        <taxon>Plectina</taxon>
        <taxon>Plectoidea</taxon>
        <taxon>Plectidae</taxon>
        <taxon>Plectus</taxon>
    </lineage>
</organism>
<evidence type="ECO:0000259" key="1">
    <source>
        <dbReference type="Pfam" id="PF05699"/>
    </source>
</evidence>
<reference evidence="3" key="1">
    <citation type="submission" date="2022-11" db="UniProtKB">
        <authorList>
            <consortium name="WormBaseParasite"/>
        </authorList>
    </citation>
    <scope>IDENTIFICATION</scope>
</reference>
<accession>A0A914W3B5</accession>
<evidence type="ECO:0000313" key="3">
    <source>
        <dbReference type="WBParaSite" id="PSAMB.scaffold3041size19924.g20098.t1"/>
    </source>
</evidence>
<evidence type="ECO:0000313" key="2">
    <source>
        <dbReference type="Proteomes" id="UP000887566"/>
    </source>
</evidence>
<feature type="domain" description="HAT C-terminal dimerisation" evidence="1">
    <location>
        <begin position="330"/>
        <end position="393"/>
    </location>
</feature>
<dbReference type="Proteomes" id="UP000887566">
    <property type="component" value="Unplaced"/>
</dbReference>
<name>A0A914W3B5_9BILA</name>